<evidence type="ECO:0000313" key="1">
    <source>
        <dbReference type="EMBL" id="GIO48002.1"/>
    </source>
</evidence>
<dbReference type="RefSeq" id="WP_212978740.1">
    <property type="nucleotide sequence ID" value="NZ_AP025343.1"/>
</dbReference>
<sequence length="78" mass="8464">MRNTLGDLNNHLFAQLERLSDEELTGEKLADEINRAKAVTSVASQIIANGTLVLEGIKLTDDRLNANTKVPKMLEGGS</sequence>
<name>A0A919YB75_9BACL</name>
<dbReference type="Proteomes" id="UP000682811">
    <property type="component" value="Unassembled WGS sequence"/>
</dbReference>
<comment type="caution">
    <text evidence="1">The sequence shown here is derived from an EMBL/GenBank/DDBJ whole genome shotgun (WGS) entry which is preliminary data.</text>
</comment>
<evidence type="ECO:0008006" key="3">
    <source>
        <dbReference type="Google" id="ProtNLM"/>
    </source>
</evidence>
<protein>
    <recommendedName>
        <fullName evidence="3">Phage protein</fullName>
    </recommendedName>
</protein>
<accession>A0A919YB75</accession>
<dbReference type="EMBL" id="BORT01000011">
    <property type="protein sequence ID" value="GIO48002.1"/>
    <property type="molecule type" value="Genomic_DNA"/>
</dbReference>
<gene>
    <name evidence="1" type="ORF">J34TS1_27670</name>
</gene>
<keyword evidence="2" id="KW-1185">Reference proteome</keyword>
<organism evidence="1 2">
    <name type="scientific">Paenibacillus azoreducens</name>
    <dbReference type="NCBI Taxonomy" id="116718"/>
    <lineage>
        <taxon>Bacteria</taxon>
        <taxon>Bacillati</taxon>
        <taxon>Bacillota</taxon>
        <taxon>Bacilli</taxon>
        <taxon>Bacillales</taxon>
        <taxon>Paenibacillaceae</taxon>
        <taxon>Paenibacillus</taxon>
    </lineage>
</organism>
<dbReference type="AlphaFoldDB" id="A0A919YB75"/>
<proteinExistence type="predicted"/>
<evidence type="ECO:0000313" key="2">
    <source>
        <dbReference type="Proteomes" id="UP000682811"/>
    </source>
</evidence>
<reference evidence="1 2" key="1">
    <citation type="submission" date="2021-03" db="EMBL/GenBank/DDBJ databases">
        <title>Antimicrobial resistance genes in bacteria isolated from Japanese honey, and their potential for conferring macrolide and lincosamide resistance in the American foulbrood pathogen Paenibacillus larvae.</title>
        <authorList>
            <person name="Okamoto M."/>
            <person name="Kumagai M."/>
            <person name="Kanamori H."/>
            <person name="Takamatsu D."/>
        </authorList>
    </citation>
    <scope>NUCLEOTIDE SEQUENCE [LARGE SCALE GENOMIC DNA]</scope>
    <source>
        <strain evidence="1 2">J34TS1</strain>
    </source>
</reference>